<protein>
    <recommendedName>
        <fullName evidence="3">DUF1642 domain-containing protein</fullName>
    </recommendedName>
</protein>
<sequence length="232" mass="27155">MQMIMKDVKTMTSKAYIVANEQQEMAVLRELDKNGNEWNDKRNATDFIPSEKSYVKFPYAIMSDRFIGWLSIDDAIVENYEIVYDGRKEEQMSDKYVVSQEFMDGLEEWKDYCFEEYGVAINSGSIEDLPIVVNAWWGDEVPDEENNNRLIAIIRWVNGEDVFEVEKPKKWVVRSIGLTDDDERYYVSIGKFMGLKRALNTYIINQATRFDTKEEAQSWANSHQEVFDVVDV</sequence>
<evidence type="ECO:0000313" key="1">
    <source>
        <dbReference type="EMBL" id="MDF8370521.1"/>
    </source>
</evidence>
<organism evidence="1 2">
    <name type="scientific">Weissella paramesenteroides</name>
    <name type="common">Leuconostoc paramesenteroides</name>
    <dbReference type="NCBI Taxonomy" id="1249"/>
    <lineage>
        <taxon>Bacteria</taxon>
        <taxon>Bacillati</taxon>
        <taxon>Bacillota</taxon>
        <taxon>Bacilli</taxon>
        <taxon>Lactobacillales</taxon>
        <taxon>Lactobacillaceae</taxon>
        <taxon>Weissella</taxon>
    </lineage>
</organism>
<proteinExistence type="predicted"/>
<dbReference type="Proteomes" id="UP001215461">
    <property type="component" value="Unassembled WGS sequence"/>
</dbReference>
<comment type="caution">
    <text evidence="1">The sequence shown here is derived from an EMBL/GenBank/DDBJ whole genome shotgun (WGS) entry which is preliminary data.</text>
</comment>
<gene>
    <name evidence="1" type="ORF">G9403_02435</name>
</gene>
<name>A0ABD4XH71_WEIPA</name>
<evidence type="ECO:0000313" key="2">
    <source>
        <dbReference type="Proteomes" id="UP001215461"/>
    </source>
</evidence>
<dbReference type="AlphaFoldDB" id="A0ABD4XH71"/>
<dbReference type="RefSeq" id="WP_277361966.1">
    <property type="nucleotide sequence ID" value="NZ_JAANXN010000002.1"/>
</dbReference>
<evidence type="ECO:0008006" key="3">
    <source>
        <dbReference type="Google" id="ProtNLM"/>
    </source>
</evidence>
<accession>A0ABD4XH71</accession>
<reference evidence="1 2" key="1">
    <citation type="submission" date="2020-03" db="EMBL/GenBank/DDBJ databases">
        <title>Comparative genomics of Weissella paramesenteroides.</title>
        <authorList>
            <person name="Kant R."/>
            <person name="Takala T."/>
            <person name="Saris P."/>
        </authorList>
    </citation>
    <scope>NUCLEOTIDE SEQUENCE [LARGE SCALE GENOMIC DNA]</scope>
    <source>
        <strain evidence="1 2">SJ27-4</strain>
    </source>
</reference>
<dbReference type="EMBL" id="JAANXN010000002">
    <property type="protein sequence ID" value="MDF8370521.1"/>
    <property type="molecule type" value="Genomic_DNA"/>
</dbReference>